<proteinExistence type="predicted"/>
<name>A0ACA9QHL4_9GLOM</name>
<evidence type="ECO:0000313" key="1">
    <source>
        <dbReference type="EMBL" id="CAG8750630.1"/>
    </source>
</evidence>
<keyword evidence="2" id="KW-1185">Reference proteome</keyword>
<dbReference type="EMBL" id="CAJVPW010042647">
    <property type="protein sequence ID" value="CAG8750630.1"/>
    <property type="molecule type" value="Genomic_DNA"/>
</dbReference>
<sequence>HVEDVKPGIDPNKVVRQVIDLIRDVKTGVISKSSLFVADRERFAEEDDDDDDNTGGVINVGGGAVNNGGVNVNNNNITTNPITTNPTMTNPQPVITNTNNNAGNQ</sequence>
<organism evidence="1 2">
    <name type="scientific">Cetraspora pellucida</name>
    <dbReference type="NCBI Taxonomy" id="1433469"/>
    <lineage>
        <taxon>Eukaryota</taxon>
        <taxon>Fungi</taxon>
        <taxon>Fungi incertae sedis</taxon>
        <taxon>Mucoromycota</taxon>
        <taxon>Glomeromycotina</taxon>
        <taxon>Glomeromycetes</taxon>
        <taxon>Diversisporales</taxon>
        <taxon>Gigasporaceae</taxon>
        <taxon>Cetraspora</taxon>
    </lineage>
</organism>
<gene>
    <name evidence="1" type="ORF">SPELUC_LOCUS14451</name>
</gene>
<feature type="non-terminal residue" evidence="1">
    <location>
        <position position="1"/>
    </location>
</feature>
<accession>A0ACA9QHL4</accession>
<protein>
    <submittedName>
        <fullName evidence="1">380_t:CDS:1</fullName>
    </submittedName>
</protein>
<comment type="caution">
    <text evidence="1">The sequence shown here is derived from an EMBL/GenBank/DDBJ whole genome shotgun (WGS) entry which is preliminary data.</text>
</comment>
<dbReference type="Proteomes" id="UP000789366">
    <property type="component" value="Unassembled WGS sequence"/>
</dbReference>
<reference evidence="1" key="1">
    <citation type="submission" date="2021-06" db="EMBL/GenBank/DDBJ databases">
        <authorList>
            <person name="Kallberg Y."/>
            <person name="Tangrot J."/>
            <person name="Rosling A."/>
        </authorList>
    </citation>
    <scope>NUCLEOTIDE SEQUENCE</scope>
    <source>
        <strain evidence="1">28 12/20/2015</strain>
    </source>
</reference>
<evidence type="ECO:0000313" key="2">
    <source>
        <dbReference type="Proteomes" id="UP000789366"/>
    </source>
</evidence>